<dbReference type="InterPro" id="IPR036271">
    <property type="entry name" value="Tet_transcr_reg_TetR-rel_C_sf"/>
</dbReference>
<dbReference type="PANTHER" id="PTHR30055:SF234">
    <property type="entry name" value="HTH-TYPE TRANSCRIPTIONAL REGULATOR BETI"/>
    <property type="match status" value="1"/>
</dbReference>
<comment type="caution">
    <text evidence="7">The sequence shown here is derived from an EMBL/GenBank/DDBJ whole genome shotgun (WGS) entry which is preliminary data.</text>
</comment>
<evidence type="ECO:0000256" key="4">
    <source>
        <dbReference type="PROSITE-ProRule" id="PRU00335"/>
    </source>
</evidence>
<evidence type="ECO:0000256" key="2">
    <source>
        <dbReference type="ARBA" id="ARBA00023125"/>
    </source>
</evidence>
<accession>A0A7W3PFD2</accession>
<dbReference type="GO" id="GO:0000976">
    <property type="term" value="F:transcription cis-regulatory region binding"/>
    <property type="evidence" value="ECO:0007669"/>
    <property type="project" value="TreeGrafter"/>
</dbReference>
<dbReference type="EMBL" id="JACGWV010000002">
    <property type="protein sequence ID" value="MBA8809651.1"/>
    <property type="molecule type" value="Genomic_DNA"/>
</dbReference>
<organism evidence="7 8">
    <name type="scientific">Promicromonospora sukumoe</name>
    <dbReference type="NCBI Taxonomy" id="88382"/>
    <lineage>
        <taxon>Bacteria</taxon>
        <taxon>Bacillati</taxon>
        <taxon>Actinomycetota</taxon>
        <taxon>Actinomycetes</taxon>
        <taxon>Micrococcales</taxon>
        <taxon>Promicromonosporaceae</taxon>
        <taxon>Promicromonospora</taxon>
    </lineage>
</organism>
<keyword evidence="3" id="KW-0804">Transcription</keyword>
<dbReference type="InterPro" id="IPR009057">
    <property type="entry name" value="Homeodomain-like_sf"/>
</dbReference>
<feature type="region of interest" description="Disordered" evidence="5">
    <location>
        <begin position="154"/>
        <end position="174"/>
    </location>
</feature>
<dbReference type="PANTHER" id="PTHR30055">
    <property type="entry name" value="HTH-TYPE TRANSCRIPTIONAL REGULATOR RUTR"/>
    <property type="match status" value="1"/>
</dbReference>
<feature type="DNA-binding region" description="H-T-H motif" evidence="4">
    <location>
        <begin position="31"/>
        <end position="50"/>
    </location>
</feature>
<evidence type="ECO:0000256" key="1">
    <source>
        <dbReference type="ARBA" id="ARBA00023015"/>
    </source>
</evidence>
<dbReference type="Gene3D" id="1.10.357.10">
    <property type="entry name" value="Tetracycline Repressor, domain 2"/>
    <property type="match status" value="1"/>
</dbReference>
<dbReference type="AlphaFoldDB" id="A0A7W3PFD2"/>
<keyword evidence="2 4" id="KW-0238">DNA-binding</keyword>
<dbReference type="InterPro" id="IPR050109">
    <property type="entry name" value="HTH-type_TetR-like_transc_reg"/>
</dbReference>
<protein>
    <submittedName>
        <fullName evidence="7">AcrR family transcriptional regulator</fullName>
    </submittedName>
</protein>
<dbReference type="SUPFAM" id="SSF46689">
    <property type="entry name" value="Homeodomain-like"/>
    <property type="match status" value="1"/>
</dbReference>
<proteinExistence type="predicted"/>
<dbReference type="Pfam" id="PF00440">
    <property type="entry name" value="TetR_N"/>
    <property type="match status" value="1"/>
</dbReference>
<dbReference type="Proteomes" id="UP000540568">
    <property type="component" value="Unassembled WGS sequence"/>
</dbReference>
<dbReference type="InterPro" id="IPR001647">
    <property type="entry name" value="HTH_TetR"/>
</dbReference>
<evidence type="ECO:0000256" key="5">
    <source>
        <dbReference type="SAM" id="MobiDB-lite"/>
    </source>
</evidence>
<name>A0A7W3PFD2_9MICO</name>
<dbReference type="PROSITE" id="PS50977">
    <property type="entry name" value="HTH_TETR_2"/>
    <property type="match status" value="1"/>
</dbReference>
<evidence type="ECO:0000313" key="7">
    <source>
        <dbReference type="EMBL" id="MBA8809651.1"/>
    </source>
</evidence>
<keyword evidence="8" id="KW-1185">Reference proteome</keyword>
<evidence type="ECO:0000259" key="6">
    <source>
        <dbReference type="PROSITE" id="PS50977"/>
    </source>
</evidence>
<keyword evidence="1" id="KW-0805">Transcription regulation</keyword>
<sequence>MPRLADHDQRRTQITDATRRVVAREGLGAATFQSVAAEAGISVRLVQYYFGTKRKFLLATHQAVVADAGARFTRRLEALGGDPAPRDVIQAILVELLPTDAERRQDTVVLNAFHTAALTASDVVAEDTLGAPRYLVTAIADQLRRAGAGAAASAGGAQSAGSPADDAAGSATNGAADSAADLDAELIVAAASGLAQTLLIDASAASRADALLDRLLDRLVGP</sequence>
<dbReference type="SUPFAM" id="SSF48498">
    <property type="entry name" value="Tetracyclin repressor-like, C-terminal domain"/>
    <property type="match status" value="1"/>
</dbReference>
<dbReference type="RefSeq" id="WP_182618909.1">
    <property type="nucleotide sequence ID" value="NZ_BAAATF010000008.1"/>
</dbReference>
<gene>
    <name evidence="7" type="ORF">FHX71_003627</name>
</gene>
<reference evidence="7 8" key="1">
    <citation type="submission" date="2020-07" db="EMBL/GenBank/DDBJ databases">
        <title>Sequencing the genomes of 1000 actinobacteria strains.</title>
        <authorList>
            <person name="Klenk H.-P."/>
        </authorList>
    </citation>
    <scope>NUCLEOTIDE SEQUENCE [LARGE SCALE GENOMIC DNA]</scope>
    <source>
        <strain evidence="7 8">DSM 44121</strain>
    </source>
</reference>
<feature type="domain" description="HTH tetR-type" evidence="6">
    <location>
        <begin position="8"/>
        <end position="68"/>
    </location>
</feature>
<evidence type="ECO:0000313" key="8">
    <source>
        <dbReference type="Proteomes" id="UP000540568"/>
    </source>
</evidence>
<dbReference type="GO" id="GO:0003700">
    <property type="term" value="F:DNA-binding transcription factor activity"/>
    <property type="evidence" value="ECO:0007669"/>
    <property type="project" value="TreeGrafter"/>
</dbReference>
<evidence type="ECO:0000256" key="3">
    <source>
        <dbReference type="ARBA" id="ARBA00023163"/>
    </source>
</evidence>